<dbReference type="InterPro" id="IPR018262">
    <property type="entry name" value="Ribosomal_eL27_CS"/>
</dbReference>
<evidence type="ECO:0000313" key="7">
    <source>
        <dbReference type="EMBL" id="CAD7430664.1"/>
    </source>
</evidence>
<dbReference type="EMBL" id="OB794584">
    <property type="protein sequence ID" value="CAD7430664.1"/>
    <property type="molecule type" value="Genomic_DNA"/>
</dbReference>
<dbReference type="Pfam" id="PF00467">
    <property type="entry name" value="KOW"/>
    <property type="match status" value="1"/>
</dbReference>
<dbReference type="GO" id="GO:0003735">
    <property type="term" value="F:structural constituent of ribosome"/>
    <property type="evidence" value="ECO:0007669"/>
    <property type="project" value="InterPro"/>
</dbReference>
<evidence type="ECO:0000256" key="2">
    <source>
        <dbReference type="ARBA" id="ARBA00022980"/>
    </source>
</evidence>
<dbReference type="Pfam" id="PF01777">
    <property type="entry name" value="Ribosomal_L27e"/>
    <property type="match status" value="1"/>
</dbReference>
<comment type="similarity">
    <text evidence="1 4">Belongs to the eukaryotic ribosomal protein eL27 family.</text>
</comment>
<feature type="region of interest" description="Disordered" evidence="5">
    <location>
        <begin position="15"/>
        <end position="37"/>
    </location>
</feature>
<dbReference type="PANTHER" id="PTHR10497">
    <property type="entry name" value="60S RIBOSOMAL PROTEIN L27"/>
    <property type="match status" value="1"/>
</dbReference>
<evidence type="ECO:0000256" key="4">
    <source>
        <dbReference type="RuleBase" id="RU000575"/>
    </source>
</evidence>
<dbReference type="InterPro" id="IPR041991">
    <property type="entry name" value="Ribosomal_eL27_KOW"/>
</dbReference>
<dbReference type="GO" id="GO:0005840">
    <property type="term" value="C:ribosome"/>
    <property type="evidence" value="ECO:0007669"/>
    <property type="project" value="UniProtKB-KW"/>
</dbReference>
<keyword evidence="3 4" id="KW-0687">Ribonucleoprotein</keyword>
<dbReference type="AlphaFoldDB" id="A0A7R9ECW7"/>
<organism evidence="7">
    <name type="scientific">Timema monikensis</name>
    <dbReference type="NCBI Taxonomy" id="170555"/>
    <lineage>
        <taxon>Eukaryota</taxon>
        <taxon>Metazoa</taxon>
        <taxon>Ecdysozoa</taxon>
        <taxon>Arthropoda</taxon>
        <taxon>Hexapoda</taxon>
        <taxon>Insecta</taxon>
        <taxon>Pterygota</taxon>
        <taxon>Neoptera</taxon>
        <taxon>Polyneoptera</taxon>
        <taxon>Phasmatodea</taxon>
        <taxon>Timematodea</taxon>
        <taxon>Timematoidea</taxon>
        <taxon>Timematidae</taxon>
        <taxon>Timema</taxon>
    </lineage>
</organism>
<feature type="domain" description="KOW" evidence="6">
    <location>
        <begin position="78"/>
        <end position="102"/>
    </location>
</feature>
<dbReference type="GO" id="GO:0006412">
    <property type="term" value="P:translation"/>
    <property type="evidence" value="ECO:0007669"/>
    <property type="project" value="InterPro"/>
</dbReference>
<dbReference type="FunFam" id="2.30.30.770:FF:000001">
    <property type="entry name" value="60S ribosomal protein L27"/>
    <property type="match status" value="1"/>
</dbReference>
<gene>
    <name evidence="7" type="ORF">TMSB3V08_LOCUS7416</name>
</gene>
<dbReference type="GO" id="GO:1990904">
    <property type="term" value="C:ribonucleoprotein complex"/>
    <property type="evidence" value="ECO:0007669"/>
    <property type="project" value="UniProtKB-KW"/>
</dbReference>
<sequence length="204" mass="23942">MASVLCWQEGEGVESPVGRAEQQQVGDCEEGHKPPLEERQQRQQWLLVSTFDSITQAYQPSFQLKHLDYTMGKIMKSGKVVLVLSGRYAGKKAIVMRNFDDGTSDKQYGHALVAGIDRYPRKIHKRMGKAKMHKRSKIKPFIKVLNYNHLMPTRYTVDIPWDKTTVKDLKDPMKRKKTRFQTKVKFEERYKSGKNKWFFQKLRF</sequence>
<protein>
    <recommendedName>
        <fullName evidence="4">60S ribosomal protein L27</fullName>
    </recommendedName>
</protein>
<evidence type="ECO:0000256" key="5">
    <source>
        <dbReference type="SAM" id="MobiDB-lite"/>
    </source>
</evidence>
<dbReference type="PROSITE" id="PS01107">
    <property type="entry name" value="RIBOSOMAL_L27E"/>
    <property type="match status" value="1"/>
</dbReference>
<evidence type="ECO:0000256" key="3">
    <source>
        <dbReference type="ARBA" id="ARBA00023274"/>
    </source>
</evidence>
<dbReference type="Gene3D" id="2.30.30.770">
    <property type="match status" value="1"/>
</dbReference>
<dbReference type="InterPro" id="IPR038655">
    <property type="entry name" value="Ribosomal_eL27_sf"/>
</dbReference>
<dbReference type="InterPro" id="IPR005824">
    <property type="entry name" value="KOW"/>
</dbReference>
<dbReference type="InterPro" id="IPR008991">
    <property type="entry name" value="Translation_prot_SH3-like_sf"/>
</dbReference>
<reference evidence="7" key="1">
    <citation type="submission" date="2020-11" db="EMBL/GenBank/DDBJ databases">
        <authorList>
            <person name="Tran Van P."/>
        </authorList>
    </citation>
    <scope>NUCLEOTIDE SEQUENCE</scope>
</reference>
<dbReference type="SUPFAM" id="SSF50104">
    <property type="entry name" value="Translation proteins SH3-like domain"/>
    <property type="match status" value="1"/>
</dbReference>
<accession>A0A7R9ECW7</accession>
<evidence type="ECO:0000256" key="1">
    <source>
        <dbReference type="ARBA" id="ARBA00009124"/>
    </source>
</evidence>
<evidence type="ECO:0000259" key="6">
    <source>
        <dbReference type="Pfam" id="PF00467"/>
    </source>
</evidence>
<dbReference type="CDD" id="cd06090">
    <property type="entry name" value="KOW_RPL27"/>
    <property type="match status" value="1"/>
</dbReference>
<dbReference type="InterPro" id="IPR001141">
    <property type="entry name" value="Ribosomal_eL27"/>
</dbReference>
<name>A0A7R9ECW7_9NEOP</name>
<proteinExistence type="inferred from homology"/>
<keyword evidence="2 4" id="KW-0689">Ribosomal protein</keyword>